<feature type="compositionally biased region" description="Basic and acidic residues" evidence="1">
    <location>
        <begin position="189"/>
        <end position="199"/>
    </location>
</feature>
<proteinExistence type="predicted"/>
<dbReference type="Proteomes" id="UP000036464">
    <property type="component" value="Unassembled WGS sequence"/>
</dbReference>
<feature type="region of interest" description="Disordered" evidence="1">
    <location>
        <begin position="163"/>
        <end position="199"/>
    </location>
</feature>
<dbReference type="RefSeq" id="WP_047321234.1">
    <property type="nucleotide sequence ID" value="NZ_LDPO01000027.1"/>
</dbReference>
<protein>
    <recommendedName>
        <fullName evidence="4">Scaffolding protein</fullName>
    </recommendedName>
</protein>
<evidence type="ECO:0000313" key="3">
    <source>
        <dbReference type="Proteomes" id="UP000036464"/>
    </source>
</evidence>
<dbReference type="EMBL" id="LDPO01000027">
    <property type="protein sequence ID" value="KLO25896.1"/>
    <property type="molecule type" value="Genomic_DNA"/>
</dbReference>
<name>A0ABR5FA20_9MYCO</name>
<evidence type="ECO:0000313" key="2">
    <source>
        <dbReference type="EMBL" id="KLO25896.1"/>
    </source>
</evidence>
<evidence type="ECO:0008006" key="4">
    <source>
        <dbReference type="Google" id="ProtNLM"/>
    </source>
</evidence>
<feature type="region of interest" description="Disordered" evidence="1">
    <location>
        <begin position="1"/>
        <end position="37"/>
    </location>
</feature>
<evidence type="ECO:0000256" key="1">
    <source>
        <dbReference type="SAM" id="MobiDB-lite"/>
    </source>
</evidence>
<organism evidence="2 3">
    <name type="scientific">Mycolicibacter heraklionensis</name>
    <dbReference type="NCBI Taxonomy" id="512402"/>
    <lineage>
        <taxon>Bacteria</taxon>
        <taxon>Bacillati</taxon>
        <taxon>Actinomycetota</taxon>
        <taxon>Actinomycetes</taxon>
        <taxon>Mycobacteriales</taxon>
        <taxon>Mycobacteriaceae</taxon>
        <taxon>Mycolicibacter</taxon>
    </lineage>
</organism>
<comment type="caution">
    <text evidence="2">The sequence shown here is derived from an EMBL/GenBank/DDBJ whole genome shotgun (WGS) entry which is preliminary data.</text>
</comment>
<accession>A0ABR5FA20</accession>
<reference evidence="2 3" key="1">
    <citation type="submission" date="2015-05" db="EMBL/GenBank/DDBJ databases">
        <title>Genome sequence of Mycobacterium heraklionense Davo strain.</title>
        <authorList>
            <person name="Greninger A.L."/>
            <person name="Cunningham G."/>
            <person name="Miller S."/>
        </authorList>
    </citation>
    <scope>NUCLEOTIDE SEQUENCE [LARGE SCALE GENOMIC DNA]</scope>
    <source>
        <strain evidence="2 3">Davo</strain>
    </source>
</reference>
<keyword evidence="3" id="KW-1185">Reference proteome</keyword>
<sequence length="199" mass="21565">MDDQQQQQQPAVEPAPPAGDPEQEFPANTPVAEMTDAQRAAYYKHQNRKAEARLAAFKGATPEQVQQLQTRVSEMEAERETAGERALREAAEAAANEARAAARAEFEPKLHRSQLKAIASQVLSSDQVDAWLEDVTPSNFVNDSGEIDEAKVKAKLTALFGAQKSAPPNWGQHGATPPGETPGSAGAAEAKRRLEQRQQ</sequence>
<gene>
    <name evidence="2" type="ORF">ABW16_21525</name>
</gene>